<dbReference type="OrthoDB" id="269969at2157"/>
<protein>
    <submittedName>
        <fullName evidence="1">Uncharacterized protein</fullName>
    </submittedName>
</protein>
<dbReference type="Proteomes" id="UP000218615">
    <property type="component" value="Unassembled WGS sequence"/>
</dbReference>
<dbReference type="EMBL" id="FZMP01000207">
    <property type="protein sequence ID" value="SNQ62162.1"/>
    <property type="molecule type" value="Genomic_DNA"/>
</dbReference>
<sequence>MSTIANEIPADILKEIEYWSKKERTDTDSFILKLIDEGLREWKIQKVLRMYQNQEITLWRAAEIAGVSLAELLAELPKQKIVFQYDLEELKEDLEYARGK</sequence>
<evidence type="ECO:0000313" key="2">
    <source>
        <dbReference type="Proteomes" id="UP000218615"/>
    </source>
</evidence>
<dbReference type="RefSeq" id="WP_179294015.1">
    <property type="nucleotide sequence ID" value="NZ_FZMP01000207.1"/>
</dbReference>
<proteinExistence type="predicted"/>
<organism evidence="1 2">
    <name type="scientific">Candidatus Methanoperedens nitratireducens</name>
    <dbReference type="NCBI Taxonomy" id="1392998"/>
    <lineage>
        <taxon>Archaea</taxon>
        <taxon>Methanobacteriati</taxon>
        <taxon>Methanobacteriota</taxon>
        <taxon>Stenosarchaea group</taxon>
        <taxon>Methanomicrobia</taxon>
        <taxon>Methanosarcinales</taxon>
        <taxon>ANME-2 cluster</taxon>
        <taxon>Candidatus Methanoperedentaceae</taxon>
        <taxon>Candidatus Methanoperedens</taxon>
    </lineage>
</organism>
<evidence type="ECO:0000313" key="1">
    <source>
        <dbReference type="EMBL" id="SNQ62162.1"/>
    </source>
</evidence>
<keyword evidence="2" id="KW-1185">Reference proteome</keyword>
<dbReference type="InterPro" id="IPR005368">
    <property type="entry name" value="UPF0175"/>
</dbReference>
<dbReference type="Pfam" id="PF03683">
    <property type="entry name" value="UPF0175"/>
    <property type="match status" value="1"/>
</dbReference>
<accession>A0A284VSB8</accession>
<gene>
    <name evidence="1" type="ORF">MNV_60043</name>
</gene>
<name>A0A284VSB8_9EURY</name>
<dbReference type="AlphaFoldDB" id="A0A284VSB8"/>
<reference evidence="2" key="1">
    <citation type="submission" date="2017-06" db="EMBL/GenBank/DDBJ databases">
        <authorList>
            <person name="Cremers G."/>
        </authorList>
    </citation>
    <scope>NUCLEOTIDE SEQUENCE [LARGE SCALE GENOMIC DNA]</scope>
</reference>